<sequence length="434" mass="44654">MTKQEGSATYSKREVSLLLHYVQKHAPIGANNWTTVEESYNRRAKAESFVARKAVNLKKKFDKLVATKKPTGDPTCPPHVKLAKRIHHQILNNNAVGSTEDDEDEDIDGVVEGEYDLDDLEDEDDDDSDLDDGGVVSESDPEAGTDVEADANAEDGVEDGNAGAEADDDESPAGPAGLETSALSEISPIPSTTTAPSAPLPVPSHAPTGKRAASSALAPPPSSTSKRARPASAARPPSHDSPASSAVLGSTQPSASSSPVLNTSPIKPASASSSLAPNTSPIKSIAKPLSKSSPAKATSPPKPPNTTGSPLKPSRPTKAPPATASPAASTSQRRLMQVLSSAAESFVSSPAPAPDSSHDSGQLSQLAMLQANQSSQLASLTAQVSSLQLDVFRLQQAFAPFASAASASSTQTFASAYVPDPFGGPSNLSFLPPS</sequence>
<evidence type="ECO:0000256" key="1">
    <source>
        <dbReference type="SAM" id="MobiDB-lite"/>
    </source>
</evidence>
<dbReference type="InterPro" id="IPR049203">
    <property type="entry name" value="DUF6818"/>
</dbReference>
<organism evidence="3 4">
    <name type="scientific">Tilletia walkeri</name>
    <dbReference type="NCBI Taxonomy" id="117179"/>
    <lineage>
        <taxon>Eukaryota</taxon>
        <taxon>Fungi</taxon>
        <taxon>Dikarya</taxon>
        <taxon>Basidiomycota</taxon>
        <taxon>Ustilaginomycotina</taxon>
        <taxon>Exobasidiomycetes</taxon>
        <taxon>Tilletiales</taxon>
        <taxon>Tilletiaceae</taxon>
        <taxon>Tilletia</taxon>
    </lineage>
</organism>
<feature type="region of interest" description="Disordered" evidence="1">
    <location>
        <begin position="114"/>
        <end position="367"/>
    </location>
</feature>
<feature type="compositionally biased region" description="Low complexity" evidence="1">
    <location>
        <begin position="183"/>
        <end position="197"/>
    </location>
</feature>
<feature type="compositionally biased region" description="Low complexity" evidence="1">
    <location>
        <begin position="230"/>
        <end position="246"/>
    </location>
</feature>
<evidence type="ECO:0000313" key="4">
    <source>
        <dbReference type="Proteomes" id="UP000078113"/>
    </source>
</evidence>
<protein>
    <recommendedName>
        <fullName evidence="2">DUF6818 domain-containing protein</fullName>
    </recommendedName>
</protein>
<feature type="compositionally biased region" description="Polar residues" evidence="1">
    <location>
        <begin position="247"/>
        <end position="279"/>
    </location>
</feature>
<gene>
    <name evidence="3" type="ORF">A4X09_0g7595</name>
</gene>
<feature type="compositionally biased region" description="Low complexity" evidence="1">
    <location>
        <begin position="312"/>
        <end position="331"/>
    </location>
</feature>
<feature type="compositionally biased region" description="Acidic residues" evidence="1">
    <location>
        <begin position="139"/>
        <end position="158"/>
    </location>
</feature>
<reference evidence="3" key="1">
    <citation type="submission" date="2016-04" db="EMBL/GenBank/DDBJ databases">
        <authorList>
            <person name="Nguyen H.D."/>
            <person name="Samba Siva P."/>
            <person name="Cullis J."/>
            <person name="Levesque C.A."/>
            <person name="Hambleton S."/>
        </authorList>
    </citation>
    <scope>NUCLEOTIDE SEQUENCE</scope>
    <source>
        <strain evidence="3">DAOMC 236422</strain>
    </source>
</reference>
<dbReference type="EMBL" id="LWDG02000911">
    <property type="protein sequence ID" value="KAE8261818.1"/>
    <property type="molecule type" value="Genomic_DNA"/>
</dbReference>
<dbReference type="PANTHER" id="PTHR34409">
    <property type="entry name" value="SET DOMAIN-CONTAINING PROTEIN"/>
    <property type="match status" value="1"/>
</dbReference>
<evidence type="ECO:0000313" key="3">
    <source>
        <dbReference type="EMBL" id="KAE8261818.1"/>
    </source>
</evidence>
<proteinExistence type="predicted"/>
<evidence type="ECO:0000259" key="2">
    <source>
        <dbReference type="Pfam" id="PF20681"/>
    </source>
</evidence>
<feature type="compositionally biased region" description="Acidic residues" evidence="1">
    <location>
        <begin position="114"/>
        <end position="132"/>
    </location>
</feature>
<dbReference type="AlphaFoldDB" id="A0A8X7N1L7"/>
<dbReference type="Proteomes" id="UP000078113">
    <property type="component" value="Unassembled WGS sequence"/>
</dbReference>
<dbReference type="PANTHER" id="PTHR34409:SF1">
    <property type="entry name" value="MYB-LIKE DOMAIN-CONTAINING PROTEIN"/>
    <property type="match status" value="1"/>
</dbReference>
<keyword evidence="4" id="KW-1185">Reference proteome</keyword>
<dbReference type="Gene3D" id="1.10.246.220">
    <property type="match status" value="1"/>
</dbReference>
<dbReference type="Pfam" id="PF20681">
    <property type="entry name" value="DUF6818"/>
    <property type="match status" value="1"/>
</dbReference>
<feature type="compositionally biased region" description="Low complexity" evidence="1">
    <location>
        <begin position="280"/>
        <end position="299"/>
    </location>
</feature>
<feature type="compositionally biased region" description="Polar residues" evidence="1">
    <location>
        <begin position="332"/>
        <end position="347"/>
    </location>
</feature>
<name>A0A8X7N1L7_9BASI</name>
<accession>A0A8X7N1L7</accession>
<comment type="caution">
    <text evidence="3">The sequence shown here is derived from an EMBL/GenBank/DDBJ whole genome shotgun (WGS) entry which is preliminary data.</text>
</comment>
<feature type="domain" description="DUF6818" evidence="2">
    <location>
        <begin position="27"/>
        <end position="106"/>
    </location>
</feature>
<reference evidence="3" key="2">
    <citation type="journal article" date="2019" name="IMA Fungus">
        <title>Genome sequencing and comparison of five Tilletia species to identify candidate genes for the detection of regulated species infecting wheat.</title>
        <authorList>
            <person name="Nguyen H.D.T."/>
            <person name="Sultana T."/>
            <person name="Kesanakurti P."/>
            <person name="Hambleton S."/>
        </authorList>
    </citation>
    <scope>NUCLEOTIDE SEQUENCE</scope>
    <source>
        <strain evidence="3">DAOMC 236422</strain>
    </source>
</reference>